<feature type="region of interest" description="Disordered" evidence="1">
    <location>
        <begin position="78"/>
        <end position="102"/>
    </location>
</feature>
<dbReference type="Pfam" id="PF03386">
    <property type="entry name" value="ENOD93"/>
    <property type="match status" value="1"/>
</dbReference>
<evidence type="ECO:0000256" key="1">
    <source>
        <dbReference type="SAM" id="MobiDB-lite"/>
    </source>
</evidence>
<reference evidence="2" key="1">
    <citation type="submission" date="2021-01" db="UniProtKB">
        <authorList>
            <consortium name="EnsemblPlants"/>
        </authorList>
    </citation>
    <scope>IDENTIFICATION</scope>
</reference>
<evidence type="ECO:0000313" key="2">
    <source>
        <dbReference type="EnsemblPlants" id="Kaladp0024s0009.1.v1.1"/>
    </source>
</evidence>
<organism evidence="2 3">
    <name type="scientific">Kalanchoe fedtschenkoi</name>
    <name type="common">Lavender scallops</name>
    <name type="synonym">South American air plant</name>
    <dbReference type="NCBI Taxonomy" id="63787"/>
    <lineage>
        <taxon>Eukaryota</taxon>
        <taxon>Viridiplantae</taxon>
        <taxon>Streptophyta</taxon>
        <taxon>Embryophyta</taxon>
        <taxon>Tracheophyta</taxon>
        <taxon>Spermatophyta</taxon>
        <taxon>Magnoliopsida</taxon>
        <taxon>eudicotyledons</taxon>
        <taxon>Gunneridae</taxon>
        <taxon>Pentapetalae</taxon>
        <taxon>Saxifragales</taxon>
        <taxon>Crassulaceae</taxon>
        <taxon>Kalanchoe</taxon>
    </lineage>
</organism>
<sequence length="183" mass="19947">MDPEPAFCTQIPFQRRYGEYGGNLRAVTSTVQRATRVIIAVIFSSCSDSYLCELLNLVSQKISIAGKVMGISTESRDVWPRREPSSSSSFVIPSPVDHPKSRTAKECTQEAARAGAKSAAIACVVTAVPTLIAVRKIPWAKANLNYTAQALIISSASIASYFITADKTILESARNNARYDRRD</sequence>
<proteinExistence type="predicted"/>
<protein>
    <recommendedName>
        <fullName evidence="4">Early nodulin-93-like</fullName>
    </recommendedName>
</protein>
<dbReference type="PANTHER" id="PTHR33605">
    <property type="entry name" value="EARLY NODULIN-93"/>
    <property type="match status" value="1"/>
</dbReference>
<evidence type="ECO:0008006" key="4">
    <source>
        <dbReference type="Google" id="ProtNLM"/>
    </source>
</evidence>
<accession>A0A7N0T5C8</accession>
<dbReference type="EnsemblPlants" id="Kaladp0024s0009.1.v1.1">
    <property type="protein sequence ID" value="Kaladp0024s0009.1.v1.1"/>
    <property type="gene ID" value="Kaladp0024s0009.v1.1"/>
</dbReference>
<dbReference type="AlphaFoldDB" id="A0A7N0T5C8"/>
<dbReference type="PANTHER" id="PTHR33605:SF3">
    <property type="entry name" value="EARLY NODULIN-LIKE PROTEIN"/>
    <property type="match status" value="1"/>
</dbReference>
<dbReference type="Gramene" id="Kaladp0024s0009.1.v1.1">
    <property type="protein sequence ID" value="Kaladp0024s0009.1.v1.1"/>
    <property type="gene ID" value="Kaladp0024s0009.v1.1"/>
</dbReference>
<name>A0A7N0T5C8_KALFE</name>
<dbReference type="InterPro" id="IPR005050">
    <property type="entry name" value="Enod93"/>
</dbReference>
<evidence type="ECO:0000313" key="3">
    <source>
        <dbReference type="Proteomes" id="UP000594263"/>
    </source>
</evidence>
<dbReference type="Proteomes" id="UP000594263">
    <property type="component" value="Unplaced"/>
</dbReference>
<keyword evidence="3" id="KW-1185">Reference proteome</keyword>